<gene>
    <name evidence="4" type="ORF">LCOR_05544.1</name>
</gene>
<feature type="compositionally biased region" description="Acidic residues" evidence="2">
    <location>
        <begin position="293"/>
        <end position="315"/>
    </location>
</feature>
<dbReference type="Proteomes" id="UP000027586">
    <property type="component" value="Unassembled WGS sequence"/>
</dbReference>
<dbReference type="InterPro" id="IPR035999">
    <property type="entry name" value="Sec7_dom_sf"/>
</dbReference>
<feature type="compositionally biased region" description="Low complexity" evidence="2">
    <location>
        <begin position="250"/>
        <end position="260"/>
    </location>
</feature>
<dbReference type="InterPro" id="IPR000904">
    <property type="entry name" value="Sec7_dom"/>
</dbReference>
<feature type="domain" description="SEC7" evidence="3">
    <location>
        <begin position="367"/>
        <end position="527"/>
    </location>
</feature>
<keyword evidence="1" id="KW-0175">Coiled coil</keyword>
<dbReference type="GO" id="GO:0032012">
    <property type="term" value="P:regulation of ARF protein signal transduction"/>
    <property type="evidence" value="ECO:0007669"/>
    <property type="project" value="InterPro"/>
</dbReference>
<sequence length="1043" mass="116854">MEEPYPPCNMHEHHNNTNTRPRSESWGNYHDDTSSRSRFLAKLKQRQQDDMPESPSAMTLTPSPSDGCSISKQRKRPPLPMEMMQPEPFTPHHNNNATCNQQLSPPQETMMATPSVSKKKRSPGIRSIGRFFRSFGKHQHVDNTTPTTRHIQMSSETPELQPAERPASPTISATRNNNNDTSNNNDTDHDETSSTDDDDASKTVVVVQKYSTLNDMHQQQHPSTNKRPHLRRSVSLDERSTINNSDISFPDDPQQPADDSQIAVDRLSKRFSGGHYGSAGGLIASTLNQQDYHDDEDEEEEEDEEGEGEDAETIESESVALATPPSHSLADYPSSKNDKVQVNDDDDDPTTTTTTTTTEGNNNNSNGNTPEEYDRIASETARRIWEQDTTVYEDWEHVAEWIGNGKPFSTSILKHYFTFFDFTNMRVDDAFRLLCSRLHLKAETQQIDRVLEEFAQRFWDCNPFSIYGNPDVVHAIVYSLLLLNTDLHVAQGDHKKMSRSAFVRNTMNAVSVQCHQQLGDAISIQEEHRASNVTLQSIESHDLKRSPSCKSASSSNNGSISRGGGGSYSFDVPSMTPMTLTFGSKSWQAEIEVSLREMYSSIKSGQILDPSLSKQESHPHASIRHTRRRSIQMSGSRVGAFKRSVGTIMLKAGRESMVLAEEPDADSTRSRSTTSFARQRRRSASVKSSVSQGSHLTNSATTYQSVAPLLHHSELPSSYTCAAPYYKEGMIVRKHLLERAGQKARHRDWRECFLVVDRAEIRTYRIDSSAAAAAGTTAMHGGGSVTQDQQQQQQQLPRKSMAPYRMSMIIPRNQSPSADVLANQAVGGGDWLANAEPIDIIDLKHTLANALPSGYSKQRPHALALQQPNGGVYIFQAGSADQVMEWVSTCNYWAARESKEPLTGGVSSMEYGWGPCLDVVDDETSTTPYPPVTMVHEWMPAVPPTVSSNLEEKAQLETLRRHVQQLNQDLDKHRDIKPKMQQRFASCMRSQAATRAMANWENKSQYLLHETIKYQNYCDAIERSLALQDEALQQPQQEKDDDN</sequence>
<dbReference type="Pfam" id="PF01369">
    <property type="entry name" value="Sec7"/>
    <property type="match status" value="1"/>
</dbReference>
<dbReference type="PANTHER" id="PTHR10663:SF373">
    <property type="entry name" value="PH AND SEC7 DOMAIN-CONTAINING PROTEIN C11E3.11C"/>
    <property type="match status" value="1"/>
</dbReference>
<protein>
    <submittedName>
        <fullName evidence="4">Sec7 domain containing protein</fullName>
    </submittedName>
</protein>
<dbReference type="Gene3D" id="2.30.29.30">
    <property type="entry name" value="Pleckstrin-homology domain (PH domain)/Phosphotyrosine-binding domain (PTB)"/>
    <property type="match status" value="1"/>
</dbReference>
<dbReference type="InterPro" id="IPR023394">
    <property type="entry name" value="Sec7_C_sf"/>
</dbReference>
<keyword evidence="5" id="KW-1185">Reference proteome</keyword>
<feature type="compositionally biased region" description="Polar residues" evidence="2">
    <location>
        <begin position="209"/>
        <end position="223"/>
    </location>
</feature>
<dbReference type="InterPro" id="IPR041681">
    <property type="entry name" value="PH_9"/>
</dbReference>
<feature type="compositionally biased region" description="Low complexity" evidence="2">
    <location>
        <begin position="350"/>
        <end position="370"/>
    </location>
</feature>
<feature type="region of interest" description="Disordered" evidence="2">
    <location>
        <begin position="775"/>
        <end position="794"/>
    </location>
</feature>
<dbReference type="SUPFAM" id="SSF48425">
    <property type="entry name" value="Sec7 domain"/>
    <property type="match status" value="1"/>
</dbReference>
<dbReference type="CDD" id="cd00171">
    <property type="entry name" value="Sec7"/>
    <property type="match status" value="1"/>
</dbReference>
<dbReference type="PROSITE" id="PS50190">
    <property type="entry name" value="SEC7"/>
    <property type="match status" value="1"/>
</dbReference>
<reference evidence="4" key="1">
    <citation type="submission" date="2013-08" db="EMBL/GenBank/DDBJ databases">
        <title>Gene expansion shapes genome architecture in the human pathogen Lichtheimia corymbifera: an evolutionary genomics analysis in the ancient terrestrial Mucorales (Mucoromycotina).</title>
        <authorList>
            <person name="Schwartze V.U."/>
            <person name="Winter S."/>
            <person name="Shelest E."/>
            <person name="Marcet-Houben M."/>
            <person name="Horn F."/>
            <person name="Wehner S."/>
            <person name="Hoffmann K."/>
            <person name="Riege K."/>
            <person name="Sammeth M."/>
            <person name="Nowrousian M."/>
            <person name="Valiante V."/>
            <person name="Linde J."/>
            <person name="Jacobsen I.D."/>
            <person name="Marz M."/>
            <person name="Brakhage A.A."/>
            <person name="Gabaldon T."/>
            <person name="Bocker S."/>
            <person name="Voigt K."/>
        </authorList>
    </citation>
    <scope>NUCLEOTIDE SEQUENCE [LARGE SCALE GENOMIC DNA]</scope>
    <source>
        <strain evidence="4">FSU 9682</strain>
    </source>
</reference>
<feature type="region of interest" description="Disordered" evidence="2">
    <location>
        <begin position="610"/>
        <end position="637"/>
    </location>
</feature>
<feature type="region of interest" description="Disordered" evidence="2">
    <location>
        <begin position="1"/>
        <end position="87"/>
    </location>
</feature>
<feature type="coiled-coil region" evidence="1">
    <location>
        <begin position="949"/>
        <end position="983"/>
    </location>
</feature>
<dbReference type="GO" id="GO:0005085">
    <property type="term" value="F:guanyl-nucleotide exchange factor activity"/>
    <property type="evidence" value="ECO:0007669"/>
    <property type="project" value="InterPro"/>
</dbReference>
<dbReference type="Pfam" id="PF15410">
    <property type="entry name" value="PH_9"/>
    <property type="match status" value="1"/>
</dbReference>
<organism evidence="4 5">
    <name type="scientific">Lichtheimia corymbifera JMRC:FSU:9682</name>
    <dbReference type="NCBI Taxonomy" id="1263082"/>
    <lineage>
        <taxon>Eukaryota</taxon>
        <taxon>Fungi</taxon>
        <taxon>Fungi incertae sedis</taxon>
        <taxon>Mucoromycota</taxon>
        <taxon>Mucoromycotina</taxon>
        <taxon>Mucoromycetes</taxon>
        <taxon>Mucorales</taxon>
        <taxon>Lichtheimiaceae</taxon>
        <taxon>Lichtheimia</taxon>
    </lineage>
</organism>
<feature type="compositionally biased region" description="Basic residues" evidence="2">
    <location>
        <begin position="621"/>
        <end position="630"/>
    </location>
</feature>
<dbReference type="InterPro" id="IPR011993">
    <property type="entry name" value="PH-like_dom_sf"/>
</dbReference>
<dbReference type="OrthoDB" id="2157641at2759"/>
<evidence type="ECO:0000313" key="5">
    <source>
        <dbReference type="Proteomes" id="UP000027586"/>
    </source>
</evidence>
<evidence type="ECO:0000256" key="1">
    <source>
        <dbReference type="SAM" id="Coils"/>
    </source>
</evidence>
<accession>A0A068RXD6</accession>
<feature type="compositionally biased region" description="Polar residues" evidence="2">
    <location>
        <begin position="142"/>
        <end position="158"/>
    </location>
</feature>
<evidence type="ECO:0000256" key="2">
    <source>
        <dbReference type="SAM" id="MobiDB-lite"/>
    </source>
</evidence>
<name>A0A068RXD6_9FUNG</name>
<feature type="compositionally biased region" description="Low complexity" evidence="2">
    <location>
        <begin position="176"/>
        <end position="185"/>
    </location>
</feature>
<feature type="compositionally biased region" description="Low complexity" evidence="2">
    <location>
        <begin position="685"/>
        <end position="694"/>
    </location>
</feature>
<feature type="region of interest" description="Disordered" evidence="2">
    <location>
        <begin position="291"/>
        <end position="372"/>
    </location>
</feature>
<feature type="compositionally biased region" description="Polar residues" evidence="2">
    <location>
        <begin position="56"/>
        <end position="71"/>
    </location>
</feature>
<feature type="region of interest" description="Disordered" evidence="2">
    <location>
        <begin position="104"/>
        <end position="260"/>
    </location>
</feature>
<evidence type="ECO:0000259" key="3">
    <source>
        <dbReference type="PROSITE" id="PS50190"/>
    </source>
</evidence>
<comment type="caution">
    <text evidence="4">The sequence shown here is derived from an EMBL/GenBank/DDBJ whole genome shotgun (WGS) entry which is preliminary data.</text>
</comment>
<feature type="region of interest" description="Disordered" evidence="2">
    <location>
        <begin position="541"/>
        <end position="565"/>
    </location>
</feature>
<dbReference type="VEuPathDB" id="FungiDB:LCOR_05544.1"/>
<dbReference type="SUPFAM" id="SSF50729">
    <property type="entry name" value="PH domain-like"/>
    <property type="match status" value="1"/>
</dbReference>
<dbReference type="STRING" id="1263082.A0A068RXD6"/>
<proteinExistence type="predicted"/>
<feature type="compositionally biased region" description="Polar residues" evidence="2">
    <location>
        <begin position="104"/>
        <end position="116"/>
    </location>
</feature>
<dbReference type="EMBL" id="CBTN010000022">
    <property type="protein sequence ID" value="CDH54282.1"/>
    <property type="molecule type" value="Genomic_DNA"/>
</dbReference>
<feature type="region of interest" description="Disordered" evidence="2">
    <location>
        <begin position="659"/>
        <end position="695"/>
    </location>
</feature>
<dbReference type="SMART" id="SM00222">
    <property type="entry name" value="Sec7"/>
    <property type="match status" value="1"/>
</dbReference>
<evidence type="ECO:0000313" key="4">
    <source>
        <dbReference type="EMBL" id="CDH54282.1"/>
    </source>
</evidence>
<dbReference type="PANTHER" id="PTHR10663">
    <property type="entry name" value="GUANYL-NUCLEOTIDE EXCHANGE FACTOR"/>
    <property type="match status" value="1"/>
</dbReference>
<feature type="compositionally biased region" description="Low complexity" evidence="2">
    <location>
        <begin position="546"/>
        <end position="560"/>
    </location>
</feature>
<dbReference type="AlphaFoldDB" id="A0A068RXD6"/>
<dbReference type="Gene3D" id="1.10.1000.11">
    <property type="entry name" value="Arf Nucleotide-binding Site Opener,domain 2"/>
    <property type="match status" value="1"/>
</dbReference>